<keyword evidence="5 6" id="KW-0378">Hydrolase</keyword>
<comment type="similarity">
    <text evidence="1 6">Belongs to the peptidase A1 family.</text>
</comment>
<evidence type="ECO:0000256" key="1">
    <source>
        <dbReference type="ARBA" id="ARBA00007447"/>
    </source>
</evidence>
<dbReference type="InterPro" id="IPR001461">
    <property type="entry name" value="Aspartic_peptidase_A1"/>
</dbReference>
<evidence type="ECO:0000256" key="5">
    <source>
        <dbReference type="ARBA" id="ARBA00022801"/>
    </source>
</evidence>
<gene>
    <name evidence="10" type="primary">U6500B02700</name>
    <name evidence="10" type="ORF">SEUBUCD650_0B02700</name>
</gene>
<proteinExistence type="inferred from homology"/>
<dbReference type="Pfam" id="PF00026">
    <property type="entry name" value="Asp"/>
    <property type="match status" value="1"/>
</dbReference>
<feature type="compositionally biased region" description="Low complexity" evidence="7">
    <location>
        <begin position="525"/>
        <end position="543"/>
    </location>
</feature>
<feature type="signal peptide" evidence="8">
    <location>
        <begin position="1"/>
        <end position="22"/>
    </location>
</feature>
<keyword evidence="2 6" id="KW-0645">Protease</keyword>
<evidence type="ECO:0000256" key="6">
    <source>
        <dbReference type="RuleBase" id="RU000454"/>
    </source>
</evidence>
<evidence type="ECO:0000256" key="4">
    <source>
        <dbReference type="ARBA" id="ARBA00022750"/>
    </source>
</evidence>
<dbReference type="InterPro" id="IPR001969">
    <property type="entry name" value="Aspartic_peptidase_AS"/>
</dbReference>
<reference evidence="10" key="1">
    <citation type="submission" date="2022-08" db="EMBL/GenBank/DDBJ databases">
        <authorList>
            <person name="Byrne P K."/>
        </authorList>
    </citation>
    <scope>NUCLEOTIDE SEQUENCE</scope>
    <source>
        <strain evidence="10">UCD650</strain>
    </source>
</reference>
<dbReference type="PRINTS" id="PR00792">
    <property type="entry name" value="PEPSIN"/>
</dbReference>
<keyword evidence="4 6" id="KW-0064">Aspartyl protease</keyword>
<dbReference type="PROSITE" id="PS51767">
    <property type="entry name" value="PEPTIDASE_A1"/>
    <property type="match status" value="1"/>
</dbReference>
<feature type="compositionally biased region" description="Low complexity" evidence="7">
    <location>
        <begin position="554"/>
        <end position="575"/>
    </location>
</feature>
<organism evidence="10 11">
    <name type="scientific">Saccharomyces eubayanus</name>
    <name type="common">Yeast</name>
    <dbReference type="NCBI Taxonomy" id="1080349"/>
    <lineage>
        <taxon>Eukaryota</taxon>
        <taxon>Fungi</taxon>
        <taxon>Dikarya</taxon>
        <taxon>Ascomycota</taxon>
        <taxon>Saccharomycotina</taxon>
        <taxon>Saccharomycetes</taxon>
        <taxon>Saccharomycetales</taxon>
        <taxon>Saccharomycetaceae</taxon>
        <taxon>Saccharomyces</taxon>
    </lineage>
</organism>
<evidence type="ECO:0000313" key="10">
    <source>
        <dbReference type="EMBL" id="CAI1827171.1"/>
    </source>
</evidence>
<accession>A0ABN8VRA4</accession>
<evidence type="ECO:0000313" key="11">
    <source>
        <dbReference type="Proteomes" id="UP001152964"/>
    </source>
</evidence>
<evidence type="ECO:0000256" key="7">
    <source>
        <dbReference type="SAM" id="MobiDB-lite"/>
    </source>
</evidence>
<dbReference type="Proteomes" id="UP001152964">
    <property type="component" value="Chromosome 2"/>
</dbReference>
<feature type="chain" id="PRO_5047042084" description="Peptidase A1 domain-containing protein" evidence="8">
    <location>
        <begin position="23"/>
        <end position="601"/>
    </location>
</feature>
<protein>
    <recommendedName>
        <fullName evidence="9">Peptidase A1 domain-containing protein</fullName>
    </recommendedName>
</protein>
<feature type="domain" description="Peptidase A1" evidence="9">
    <location>
        <begin position="81"/>
        <end position="474"/>
    </location>
</feature>
<feature type="region of interest" description="Disordered" evidence="7">
    <location>
        <begin position="525"/>
        <end position="578"/>
    </location>
</feature>
<dbReference type="CDD" id="cd05474">
    <property type="entry name" value="SAP_like"/>
    <property type="match status" value="1"/>
</dbReference>
<dbReference type="PANTHER" id="PTHR47966">
    <property type="entry name" value="BETA-SITE APP-CLEAVING ENZYME, ISOFORM A-RELATED"/>
    <property type="match status" value="1"/>
</dbReference>
<dbReference type="Gene3D" id="2.40.70.10">
    <property type="entry name" value="Acid Proteases"/>
    <property type="match status" value="2"/>
</dbReference>
<evidence type="ECO:0000256" key="2">
    <source>
        <dbReference type="ARBA" id="ARBA00022670"/>
    </source>
</evidence>
<evidence type="ECO:0000256" key="8">
    <source>
        <dbReference type="SAM" id="SignalP"/>
    </source>
</evidence>
<keyword evidence="3 8" id="KW-0732">Signal</keyword>
<name>A0ABN8VRA4_SACEU</name>
<sequence length="601" mass="64211">MKFSAVTFATNAFLFYSSMVSADSLASSSLTAGDNYVKISFQKKYGDSFEDASNNKKTEAHLMKRGDDYEVVGLNNKENFYSVDLHIGTPSQKITVLVDTGSSDLWVTGSNNPYCSTESGDTSDYSVEQKDSLESVIQSMVQSVVQSVVTEISYDTTVPDTDATATQDSTSSALQTIDCTEYGTFDSSNSSTFQSNKTDFSITYGDLTFASGTWGRDQLNLNNLNVTGLSFAVANETNSTVGVLGIGLPGLESTYSGATLSSAQESYTYNNFPMVLKNSGAIKSTAYSLFLNETNAKHGSILFGAVDHGKYSGDLYTIPIINTLQHQGYKDPIQFQVTLQGIGLAKEDTNAESTTLTTTKVPALLDSGTTISYMPVELVEMFADKVGASYSSETGYYLMDCITDTDNDINVVFDFGGFYISGNLSSYQLSADSSSDICILGFAPQSDSTVILGDNFLSHAYVVYDLDNMEISMAQVDLSGRDENIDIIEDSVPSAVKAPSYSNTWSMDESIVSGGNIFTITSGSSIHSSGSGTYSTASTSSSKGQKDQTSTTYSKSGVGSAASSTVASSSTSNSSTKKENFGYSLNTPFFAKFITAVLSYI</sequence>
<dbReference type="InterPro" id="IPR033876">
    <property type="entry name" value="SAP-like"/>
</dbReference>
<dbReference type="InterPro" id="IPR021109">
    <property type="entry name" value="Peptidase_aspartic_dom_sf"/>
</dbReference>
<dbReference type="PROSITE" id="PS00141">
    <property type="entry name" value="ASP_PROTEASE"/>
    <property type="match status" value="2"/>
</dbReference>
<evidence type="ECO:0000256" key="3">
    <source>
        <dbReference type="ARBA" id="ARBA00022729"/>
    </source>
</evidence>
<keyword evidence="11" id="KW-1185">Reference proteome</keyword>
<dbReference type="SUPFAM" id="SSF50630">
    <property type="entry name" value="Acid proteases"/>
    <property type="match status" value="1"/>
</dbReference>
<dbReference type="EMBL" id="OX291492">
    <property type="protein sequence ID" value="CAI1827171.1"/>
    <property type="molecule type" value="Genomic_DNA"/>
</dbReference>
<dbReference type="PANTHER" id="PTHR47966:SF65">
    <property type="entry name" value="ASPARTIC-TYPE ENDOPEPTIDASE"/>
    <property type="match status" value="1"/>
</dbReference>
<dbReference type="InterPro" id="IPR033121">
    <property type="entry name" value="PEPTIDASE_A1"/>
</dbReference>
<evidence type="ECO:0000259" key="9">
    <source>
        <dbReference type="PROSITE" id="PS51767"/>
    </source>
</evidence>